<feature type="chain" id="PRO_5021374313" description="L,D-TPase catalytic domain-containing protein" evidence="8">
    <location>
        <begin position="19"/>
        <end position="158"/>
    </location>
</feature>
<evidence type="ECO:0000256" key="2">
    <source>
        <dbReference type="ARBA" id="ARBA00005992"/>
    </source>
</evidence>
<dbReference type="GO" id="GO:0008360">
    <property type="term" value="P:regulation of cell shape"/>
    <property type="evidence" value="ECO:0007669"/>
    <property type="project" value="UniProtKB-UniRule"/>
</dbReference>
<dbReference type="GO" id="GO:0071555">
    <property type="term" value="P:cell wall organization"/>
    <property type="evidence" value="ECO:0007669"/>
    <property type="project" value="UniProtKB-UniRule"/>
</dbReference>
<evidence type="ECO:0000313" key="10">
    <source>
        <dbReference type="EMBL" id="TFH91090.1"/>
    </source>
</evidence>
<evidence type="ECO:0000313" key="11">
    <source>
        <dbReference type="Proteomes" id="UP000297753"/>
    </source>
</evidence>
<dbReference type="UniPathway" id="UPA00219"/>
<keyword evidence="5 7" id="KW-0573">Peptidoglycan synthesis</keyword>
<accession>A0A4Y8WDT4</accession>
<dbReference type="Pfam" id="PF03734">
    <property type="entry name" value="YkuD"/>
    <property type="match status" value="1"/>
</dbReference>
<dbReference type="AlphaFoldDB" id="A0A4Y8WDT4"/>
<evidence type="ECO:0000259" key="9">
    <source>
        <dbReference type="PROSITE" id="PS52029"/>
    </source>
</evidence>
<dbReference type="InterPro" id="IPR005490">
    <property type="entry name" value="LD_TPept_cat_dom"/>
</dbReference>
<name>A0A4Y8WDT4_9VIBR</name>
<sequence>MTRWLCLFSLFFTLPTWASVDLIEVDKSKRRMYLIDNDQVIKEFRIALGKRPKGHKVYEGDQRTPEGRYYLDFVMDSSDFYRSIHISYPNPNDVAYADKLNVSPGGNIKIHGLKNGETRPAKYIQSFDWTDGCIAITNQEMDELLKLVKIGTPIEIRW</sequence>
<dbReference type="GO" id="GO:0004180">
    <property type="term" value="F:carboxypeptidase activity"/>
    <property type="evidence" value="ECO:0007669"/>
    <property type="project" value="UniProtKB-ARBA"/>
</dbReference>
<evidence type="ECO:0000256" key="6">
    <source>
        <dbReference type="ARBA" id="ARBA00023316"/>
    </source>
</evidence>
<evidence type="ECO:0000256" key="3">
    <source>
        <dbReference type="ARBA" id="ARBA00022679"/>
    </source>
</evidence>
<keyword evidence="6 7" id="KW-0961">Cell wall biogenesis/degradation</keyword>
<keyword evidence="8" id="KW-0732">Signal</keyword>
<organism evidence="10 11">
    <name type="scientific">Vibrio ouci</name>
    <dbReference type="NCBI Taxonomy" id="2499078"/>
    <lineage>
        <taxon>Bacteria</taxon>
        <taxon>Pseudomonadati</taxon>
        <taxon>Pseudomonadota</taxon>
        <taxon>Gammaproteobacteria</taxon>
        <taxon>Vibrionales</taxon>
        <taxon>Vibrionaceae</taxon>
        <taxon>Vibrio</taxon>
    </lineage>
</organism>
<feature type="active site" description="Nucleophile" evidence="7">
    <location>
        <position position="133"/>
    </location>
</feature>
<dbReference type="Proteomes" id="UP000297753">
    <property type="component" value="Unassembled WGS sequence"/>
</dbReference>
<dbReference type="GO" id="GO:0016740">
    <property type="term" value="F:transferase activity"/>
    <property type="evidence" value="ECO:0007669"/>
    <property type="project" value="UniProtKB-KW"/>
</dbReference>
<comment type="pathway">
    <text evidence="1 7">Cell wall biogenesis; peptidoglycan biosynthesis.</text>
</comment>
<dbReference type="PANTHER" id="PTHR36699:SF1">
    <property type="entry name" value="L,D-TRANSPEPTIDASE YAFK-RELATED"/>
    <property type="match status" value="1"/>
</dbReference>
<dbReference type="Gene3D" id="2.40.440.10">
    <property type="entry name" value="L,D-transpeptidase catalytic domain-like"/>
    <property type="match status" value="1"/>
</dbReference>
<evidence type="ECO:0000256" key="5">
    <source>
        <dbReference type="ARBA" id="ARBA00022984"/>
    </source>
</evidence>
<dbReference type="PANTHER" id="PTHR36699">
    <property type="entry name" value="LD-TRANSPEPTIDASE"/>
    <property type="match status" value="1"/>
</dbReference>
<feature type="active site" description="Proton donor/acceptor" evidence="7">
    <location>
        <position position="111"/>
    </location>
</feature>
<dbReference type="SUPFAM" id="SSF141523">
    <property type="entry name" value="L,D-transpeptidase catalytic domain-like"/>
    <property type="match status" value="1"/>
</dbReference>
<evidence type="ECO:0000256" key="4">
    <source>
        <dbReference type="ARBA" id="ARBA00022960"/>
    </source>
</evidence>
<dbReference type="CDD" id="cd16913">
    <property type="entry name" value="YkuD_like"/>
    <property type="match status" value="1"/>
</dbReference>
<dbReference type="GO" id="GO:0009252">
    <property type="term" value="P:peptidoglycan biosynthetic process"/>
    <property type="evidence" value="ECO:0007669"/>
    <property type="project" value="UniProtKB-UniPathway"/>
</dbReference>
<dbReference type="PROSITE" id="PS52029">
    <property type="entry name" value="LD_TPASE"/>
    <property type="match status" value="1"/>
</dbReference>
<gene>
    <name evidence="10" type="ORF">ELS82_13275</name>
</gene>
<comment type="similarity">
    <text evidence="2">Belongs to the YkuD family.</text>
</comment>
<comment type="caution">
    <text evidence="10">The sequence shown here is derived from an EMBL/GenBank/DDBJ whole genome shotgun (WGS) entry which is preliminary data.</text>
</comment>
<feature type="domain" description="L,D-TPase catalytic" evidence="9">
    <location>
        <begin position="21"/>
        <end position="157"/>
    </location>
</feature>
<keyword evidence="11" id="KW-1185">Reference proteome</keyword>
<dbReference type="OrthoDB" id="9809748at2"/>
<feature type="signal peptide" evidence="8">
    <location>
        <begin position="1"/>
        <end position="18"/>
    </location>
</feature>
<evidence type="ECO:0000256" key="8">
    <source>
        <dbReference type="SAM" id="SignalP"/>
    </source>
</evidence>
<dbReference type="EMBL" id="SATR01000019">
    <property type="protein sequence ID" value="TFH91090.1"/>
    <property type="molecule type" value="Genomic_DNA"/>
</dbReference>
<proteinExistence type="inferred from homology"/>
<evidence type="ECO:0000256" key="1">
    <source>
        <dbReference type="ARBA" id="ARBA00004752"/>
    </source>
</evidence>
<keyword evidence="3" id="KW-0808">Transferase</keyword>
<evidence type="ECO:0000256" key="7">
    <source>
        <dbReference type="PROSITE-ProRule" id="PRU01373"/>
    </source>
</evidence>
<reference evidence="10 11" key="1">
    <citation type="submission" date="2019-01" db="EMBL/GenBank/DDBJ databases">
        <title>Vibrio BEI176 sp. nov, a marine bacterium isolated from China: eastern marignal seas.</title>
        <authorList>
            <person name="Li B."/>
        </authorList>
    </citation>
    <scope>NUCLEOTIDE SEQUENCE [LARGE SCALE GENOMIC DNA]</scope>
    <source>
        <strain evidence="10 11">BEI176</strain>
    </source>
</reference>
<protein>
    <recommendedName>
        <fullName evidence="9">L,D-TPase catalytic domain-containing protein</fullName>
    </recommendedName>
</protein>
<dbReference type="InterPro" id="IPR038063">
    <property type="entry name" value="Transpep_catalytic_dom"/>
</dbReference>
<keyword evidence="4 7" id="KW-0133">Cell shape</keyword>